<keyword evidence="3" id="KW-0560">Oxidoreductase</keyword>
<dbReference type="SUPFAM" id="SSF51735">
    <property type="entry name" value="NAD(P)-binding Rossmann-fold domains"/>
    <property type="match status" value="1"/>
</dbReference>
<accession>M7SGG5</accession>
<evidence type="ECO:0000256" key="3">
    <source>
        <dbReference type="ARBA" id="ARBA00023002"/>
    </source>
</evidence>
<proteinExistence type="inferred from homology"/>
<dbReference type="AlphaFoldDB" id="M7SGG5"/>
<keyword evidence="2" id="KW-0521">NADP</keyword>
<evidence type="ECO:0000256" key="1">
    <source>
        <dbReference type="ARBA" id="ARBA00006484"/>
    </source>
</evidence>
<dbReference type="HOGENOM" id="CLU_010194_15_2_1"/>
<dbReference type="OMA" id="HIVHSVS"/>
<dbReference type="KEGG" id="ela:UCREL1_9818"/>
<dbReference type="InterPro" id="IPR057571">
    <property type="entry name" value="SDR_PhqE-like"/>
</dbReference>
<name>M7SGG5_EUTLA</name>
<keyword evidence="5" id="KW-1185">Reference proteome</keyword>
<evidence type="ECO:0000256" key="2">
    <source>
        <dbReference type="ARBA" id="ARBA00022857"/>
    </source>
</evidence>
<protein>
    <submittedName>
        <fullName evidence="4">Putative short-chain dehydrogenase protein</fullName>
    </submittedName>
</protein>
<dbReference type="Gene3D" id="3.40.50.720">
    <property type="entry name" value="NAD(P)-binding Rossmann-like Domain"/>
    <property type="match status" value="1"/>
</dbReference>
<sequence>MPLISGQSILIIGGSSGMGFSVAKLALVEKVRVAIASSSETRVNDAVARLKAAFPNGSVTGFTIDLDAPRLEPRLKDLFERANAEGPLDHLILTAGRGQPKPVAEIDEAYIASVSAQRVVAPMLMAKLAPTYLRKGYSSSIIYTSGQVADKQNVVSQALLGKPGSPDEVAEAYIYLMKNTDATGSVVSTNGGVVLQ</sequence>
<dbReference type="GO" id="GO:0016491">
    <property type="term" value="F:oxidoreductase activity"/>
    <property type="evidence" value="ECO:0007669"/>
    <property type="project" value="UniProtKB-KW"/>
</dbReference>
<evidence type="ECO:0000313" key="4">
    <source>
        <dbReference type="EMBL" id="EMR63237.1"/>
    </source>
</evidence>
<dbReference type="InterPro" id="IPR002347">
    <property type="entry name" value="SDR_fam"/>
</dbReference>
<dbReference type="Proteomes" id="UP000012174">
    <property type="component" value="Unassembled WGS sequence"/>
</dbReference>
<dbReference type="OrthoDB" id="294295at2759"/>
<reference evidence="5" key="1">
    <citation type="journal article" date="2013" name="Genome Announc.">
        <title>Draft genome sequence of the grapevine dieback fungus Eutypa lata UCR-EL1.</title>
        <authorList>
            <person name="Blanco-Ulate B."/>
            <person name="Rolshausen P.E."/>
            <person name="Cantu D."/>
        </authorList>
    </citation>
    <scope>NUCLEOTIDE SEQUENCE [LARGE SCALE GENOMIC DNA]</scope>
    <source>
        <strain evidence="5">UCR-EL1</strain>
    </source>
</reference>
<gene>
    <name evidence="4" type="ORF">UCREL1_9818</name>
</gene>
<dbReference type="Pfam" id="PF23441">
    <property type="entry name" value="SDR"/>
    <property type="match status" value="1"/>
</dbReference>
<dbReference type="EMBL" id="KB707255">
    <property type="protein sequence ID" value="EMR63237.1"/>
    <property type="molecule type" value="Genomic_DNA"/>
</dbReference>
<dbReference type="eggNOG" id="KOG0725">
    <property type="taxonomic scope" value="Eukaryota"/>
</dbReference>
<dbReference type="InterPro" id="IPR036291">
    <property type="entry name" value="NAD(P)-bd_dom_sf"/>
</dbReference>
<dbReference type="PANTHER" id="PTHR43477:SF1">
    <property type="entry name" value="DIHYDROANTICAPSIN 7-DEHYDROGENASE"/>
    <property type="match status" value="1"/>
</dbReference>
<dbReference type="PRINTS" id="PR00081">
    <property type="entry name" value="GDHRDH"/>
</dbReference>
<dbReference type="CDD" id="cd05233">
    <property type="entry name" value="SDR_c"/>
    <property type="match status" value="1"/>
</dbReference>
<dbReference type="PANTHER" id="PTHR43477">
    <property type="entry name" value="DIHYDROANTICAPSIN 7-DEHYDROGENASE"/>
    <property type="match status" value="1"/>
</dbReference>
<dbReference type="InterPro" id="IPR051122">
    <property type="entry name" value="SDR_DHRS6-like"/>
</dbReference>
<evidence type="ECO:0000313" key="5">
    <source>
        <dbReference type="Proteomes" id="UP000012174"/>
    </source>
</evidence>
<comment type="similarity">
    <text evidence="1">Belongs to the short-chain dehydrogenases/reductases (SDR) family.</text>
</comment>
<organism evidence="4 5">
    <name type="scientific">Eutypa lata (strain UCR-EL1)</name>
    <name type="common">Grapevine dieback disease fungus</name>
    <name type="synonym">Eutypa armeniacae</name>
    <dbReference type="NCBI Taxonomy" id="1287681"/>
    <lineage>
        <taxon>Eukaryota</taxon>
        <taxon>Fungi</taxon>
        <taxon>Dikarya</taxon>
        <taxon>Ascomycota</taxon>
        <taxon>Pezizomycotina</taxon>
        <taxon>Sordariomycetes</taxon>
        <taxon>Xylariomycetidae</taxon>
        <taxon>Xylariales</taxon>
        <taxon>Diatrypaceae</taxon>
        <taxon>Eutypa</taxon>
    </lineage>
</organism>